<keyword evidence="1" id="KW-0732">Signal</keyword>
<dbReference type="SUPFAM" id="SSF48452">
    <property type="entry name" value="TPR-like"/>
    <property type="match status" value="2"/>
</dbReference>
<dbReference type="Proteomes" id="UP000238348">
    <property type="component" value="Chromosome"/>
</dbReference>
<dbReference type="PANTHER" id="PTHR48125">
    <property type="entry name" value="LP07818P1"/>
    <property type="match status" value="1"/>
</dbReference>
<dbReference type="EMBL" id="CP012673">
    <property type="protein sequence ID" value="AUX45864.1"/>
    <property type="molecule type" value="Genomic_DNA"/>
</dbReference>
<dbReference type="OrthoDB" id="5484241at2"/>
<dbReference type="AlphaFoldDB" id="A0A2L0F2R4"/>
<dbReference type="PROSITE" id="PS51257">
    <property type="entry name" value="PROKAR_LIPOPROTEIN"/>
    <property type="match status" value="1"/>
</dbReference>
<dbReference type="GO" id="GO:0004197">
    <property type="term" value="F:cysteine-type endopeptidase activity"/>
    <property type="evidence" value="ECO:0007669"/>
    <property type="project" value="InterPro"/>
</dbReference>
<dbReference type="InterPro" id="IPR030397">
    <property type="entry name" value="SEPARIN_core_dom"/>
</dbReference>
<name>A0A2L0F2R4_SORCE</name>
<gene>
    <name evidence="3" type="ORF">SOCE26_073600</name>
</gene>
<dbReference type="RefSeq" id="WP_104984185.1">
    <property type="nucleotide sequence ID" value="NZ_CP012673.1"/>
</dbReference>
<accession>A0A2L0F2R4</accession>
<evidence type="ECO:0000313" key="3">
    <source>
        <dbReference type="EMBL" id="AUX45864.1"/>
    </source>
</evidence>
<evidence type="ECO:0000256" key="1">
    <source>
        <dbReference type="SAM" id="SignalP"/>
    </source>
</evidence>
<feature type="domain" description="Peptidase C50" evidence="2">
    <location>
        <begin position="729"/>
        <end position="845"/>
    </location>
</feature>
<feature type="signal peptide" evidence="1">
    <location>
        <begin position="1"/>
        <end position="22"/>
    </location>
</feature>
<reference evidence="3 4" key="1">
    <citation type="submission" date="2015-09" db="EMBL/GenBank/DDBJ databases">
        <title>Sorangium comparison.</title>
        <authorList>
            <person name="Zaburannyi N."/>
            <person name="Bunk B."/>
            <person name="Overmann J."/>
            <person name="Mueller R."/>
        </authorList>
    </citation>
    <scope>NUCLEOTIDE SEQUENCE [LARGE SCALE GENOMIC DNA]</scope>
    <source>
        <strain evidence="3 4">So ce26</strain>
    </source>
</reference>
<feature type="chain" id="PRO_5014998663" description="Peptidase C50 domain-containing protein" evidence="1">
    <location>
        <begin position="23"/>
        <end position="939"/>
    </location>
</feature>
<sequence length="939" mass="98993">MKTAALALVLLGLGCDPAQEHAAPAPPPLTVEFAGCAGVRAGPVCELPPDRTVRLWIQAPPDATLTVAAGGPGGPARGAPVQGGVLAHVRVEEGARAVTVTAARAGAEATFRLDVDAPEVVPELERAEALRQAGRFDEAEAELEPLGRDPRPPVRSQARRKLARIARARGQTARAVELLVESIREDRADGRVSDEFKDRFTLVYIRVQVEHRLEDARRELDALLPLAPAYPEGRAISLYFRGLAAAEAADLRATLRLFREAAEHTARLGIDHYRRDVVERVAQTLGALGRSGEAVALFRDLAAELPADTAPCRRAILLNNAGWFALRAASTDAGGGAVPDQAPPFAVPDPVPLFEEALALSQRPCVEPLDRAHVLINLALALVERGRPQEAARHLAEARRAPAPPSPRVEAWRLLLEGRIALADGRAAAALPWFDRLSRLARDAAFPEAQFEGALGRAEAEDALGRAAAAGASYTRAEELLAAWSRSVPLGEGRDTFLGQYERCARLHVGFLLRRARLAPGAAARAAQVARRSRARLLSSLDWADRIGALAPDARARWEAAIAAYRAARAALDGRTAADWGLAKHRHAAAAAARAAEHARLRSALDDALAGLELGSSAEPPPPDDGELVLVYHPVRDGWAAFAVTGAGARAVALGPVDPRAAPERLGAQLLGPFDEEIARARRLRFAAYGPLDRLDLHALPHAGQPLLARVPVAYGLDLPPRPPAPSSPRSAVVVGDPRGDLPAARAEAAARAADLLRRGWSVVHLAGEAATHDAVRAAVERSGVSLLHYAGHGLFEGRDGWRSGLPLAGGGWLTVGDILALARVPQVVVLSGCDTARTADLARAEGLGLAQAFAAAGASVVVAAARPVRDALAAELMTALYGGRAPGHAGALPGGPSPEPPGDRLFLDDVPAALRAVELTLLRASPEGDWTSFRAIVR</sequence>
<evidence type="ECO:0000259" key="2">
    <source>
        <dbReference type="PROSITE" id="PS51700"/>
    </source>
</evidence>
<dbReference type="Gene3D" id="1.25.40.10">
    <property type="entry name" value="Tetratricopeptide repeat domain"/>
    <property type="match status" value="2"/>
</dbReference>
<dbReference type="PROSITE" id="PS51700">
    <property type="entry name" value="SEPARIN"/>
    <property type="match status" value="1"/>
</dbReference>
<evidence type="ECO:0000313" key="4">
    <source>
        <dbReference type="Proteomes" id="UP000238348"/>
    </source>
</evidence>
<protein>
    <recommendedName>
        <fullName evidence="2">Peptidase C50 domain-containing protein</fullName>
    </recommendedName>
</protein>
<proteinExistence type="predicted"/>
<dbReference type="Pfam" id="PF12770">
    <property type="entry name" value="CHAT"/>
    <property type="match status" value="1"/>
</dbReference>
<dbReference type="InterPro" id="IPR024983">
    <property type="entry name" value="CHAT_dom"/>
</dbReference>
<dbReference type="GO" id="GO:0006508">
    <property type="term" value="P:proteolysis"/>
    <property type="evidence" value="ECO:0007669"/>
    <property type="project" value="InterPro"/>
</dbReference>
<dbReference type="InterPro" id="IPR011990">
    <property type="entry name" value="TPR-like_helical_dom_sf"/>
</dbReference>
<organism evidence="3 4">
    <name type="scientific">Sorangium cellulosum</name>
    <name type="common">Polyangium cellulosum</name>
    <dbReference type="NCBI Taxonomy" id="56"/>
    <lineage>
        <taxon>Bacteria</taxon>
        <taxon>Pseudomonadati</taxon>
        <taxon>Myxococcota</taxon>
        <taxon>Polyangia</taxon>
        <taxon>Polyangiales</taxon>
        <taxon>Polyangiaceae</taxon>
        <taxon>Sorangium</taxon>
    </lineage>
</organism>
<dbReference type="PANTHER" id="PTHR48125:SF10">
    <property type="entry name" value="OS12G0136300 PROTEIN"/>
    <property type="match status" value="1"/>
</dbReference>